<dbReference type="HOGENOM" id="CLU_3384727_0_0_1"/>
<protein>
    <submittedName>
        <fullName evidence="1">Uncharacterized protein</fullName>
    </submittedName>
</protein>
<proteinExistence type="predicted"/>
<name>A0A0D0VQV6_CRYGA</name>
<evidence type="ECO:0000313" key="1">
    <source>
        <dbReference type="EMBL" id="KIR49506.1"/>
    </source>
</evidence>
<organism evidence="1">
    <name type="scientific">Cryptococcus bacillisporus CA1280</name>
    <dbReference type="NCBI Taxonomy" id="1296109"/>
    <lineage>
        <taxon>Eukaryota</taxon>
        <taxon>Fungi</taxon>
        <taxon>Dikarya</taxon>
        <taxon>Basidiomycota</taxon>
        <taxon>Agaricomycotina</taxon>
        <taxon>Tremellomycetes</taxon>
        <taxon>Tremellales</taxon>
        <taxon>Cryptococcaceae</taxon>
        <taxon>Cryptococcus</taxon>
        <taxon>Cryptococcus gattii species complex</taxon>
    </lineage>
</organism>
<sequence>MLLTSSSTGVDNTSLSTVKYPLFLLNSSTEEYM</sequence>
<reference evidence="1" key="1">
    <citation type="submission" date="2015-01" db="EMBL/GenBank/DDBJ databases">
        <title>The Genome Sequence of Cryptococcus gattii CA1280.</title>
        <authorList>
            <consortium name="The Broad Institute Genomics Platform"/>
            <person name="Cuomo C."/>
            <person name="Litvintseva A."/>
            <person name="Chen Y."/>
            <person name="Heitman J."/>
            <person name="Sun S."/>
            <person name="Springer D."/>
            <person name="Dromer F."/>
            <person name="Young S."/>
            <person name="Zeng Q."/>
            <person name="Gargeya S."/>
            <person name="Abouelleil A."/>
            <person name="Alvarado L."/>
            <person name="Chapman S.B."/>
            <person name="Gainer-Dewar J."/>
            <person name="Goldberg J."/>
            <person name="Griggs A."/>
            <person name="Gujja S."/>
            <person name="Hansen M."/>
            <person name="Howarth C."/>
            <person name="Imamovic A."/>
            <person name="Larimer J."/>
            <person name="Murphy C."/>
            <person name="Naylor J."/>
            <person name="Pearson M."/>
            <person name="Priest M."/>
            <person name="Roberts A."/>
            <person name="Saif S."/>
            <person name="Shea T."/>
            <person name="Sykes S."/>
            <person name="Wortman J."/>
            <person name="Nusbaum C."/>
            <person name="Birren B."/>
        </authorList>
    </citation>
    <scope>NUCLEOTIDE SEQUENCE [LARGE SCALE GENOMIC DNA]</scope>
    <source>
        <strain evidence="1">CA1280</strain>
    </source>
</reference>
<gene>
    <name evidence="1" type="ORF">I312_01664</name>
</gene>
<dbReference type="AlphaFoldDB" id="A0A0D0VQV6"/>
<accession>A0A0D0VQV6</accession>
<dbReference type="EMBL" id="KN847975">
    <property type="protein sequence ID" value="KIR49506.1"/>
    <property type="molecule type" value="Genomic_DNA"/>
</dbReference>